<feature type="transmembrane region" description="Helical" evidence="1">
    <location>
        <begin position="361"/>
        <end position="380"/>
    </location>
</feature>
<dbReference type="AlphaFoldDB" id="A0A2P7S077"/>
<dbReference type="InterPro" id="IPR050879">
    <property type="entry name" value="Acyltransferase_3"/>
</dbReference>
<dbReference type="Pfam" id="PF01757">
    <property type="entry name" value="Acyl_transf_3"/>
    <property type="match status" value="1"/>
</dbReference>
<dbReference type="PANTHER" id="PTHR23028">
    <property type="entry name" value="ACETYLTRANSFERASE"/>
    <property type="match status" value="1"/>
</dbReference>
<feature type="transmembrane region" description="Helical" evidence="1">
    <location>
        <begin position="324"/>
        <end position="345"/>
    </location>
</feature>
<dbReference type="Pfam" id="PF19040">
    <property type="entry name" value="SGNH"/>
    <property type="match status" value="1"/>
</dbReference>
<evidence type="ECO:0000313" key="5">
    <source>
        <dbReference type="Proteomes" id="UP000241229"/>
    </source>
</evidence>
<dbReference type="EMBL" id="PXYK01000025">
    <property type="protein sequence ID" value="PSJ55843.1"/>
    <property type="molecule type" value="Genomic_DNA"/>
</dbReference>
<feature type="transmembrane region" description="Helical" evidence="1">
    <location>
        <begin position="203"/>
        <end position="225"/>
    </location>
</feature>
<keyword evidence="5" id="KW-1185">Reference proteome</keyword>
<feature type="transmembrane region" description="Helical" evidence="1">
    <location>
        <begin position="47"/>
        <end position="67"/>
    </location>
</feature>
<sequence>MREGAPSPGRLGTLERLDYRADIDGLRALAVLPVVFFHAGVAGFSGGFVGVDVFFVISGYLMAVLIAGEIDRGEFSLVRFYERRIRRIFPALFAMIAACAVMAWLFFMPDEFSLFARSVRGAALFVSNIRFEREMGYFDIASEMKPLLHTWSLAVEEQFYIVFPLVLMAIARFVPRRVVPILLALLLASLIASAWMVHDDPEAAFYLAQFRAWELLLGALLAFNAVPRPGGAMARQLMAAIGVALIGLAVFTFSEDTVFPGLSALVPCVGAALVIHARASGGPAGLLLAARPLVFVGLISYSLYLWHWPIVVFTNYLFGPDPSLARSGLIVAASLAAAVVSWRFVERPFRGSASRVARRPLFAGATAVMAASAVFAYVVVAGDGLPGRLPPAAAKVYSAVHDNGRFSSAECFLESDGDGLSLEDIRAGKLCRVGLPGPNPRFLVWGDSHSAAMAPAIDASAVQAGVGGLFVGTGGCPPLPDVRLSKVRDIERCRDYNQAVLDLIESMRIPEVIMVAYWPKYVHGAELPNQGVYFDPSVPPPVEDRSAPIAEAMDRVLARLTERGTKVVLVMDVPEMGYFVPEALARAAITGGSTDIAPSWAYTEKRQALARKMLQDFAAKYSATAVDPLPAFCSDGRCHAERDGVPLYTDSDHITATAARSLSHLYQPVMQRIREAETADD</sequence>
<comment type="caution">
    <text evidence="4">The sequence shown here is derived from an EMBL/GenBank/DDBJ whole genome shotgun (WGS) entry which is preliminary data.</text>
</comment>
<keyword evidence="4" id="KW-0808">Transferase</keyword>
<reference evidence="4 5" key="1">
    <citation type="submission" date="2018-03" db="EMBL/GenBank/DDBJ databases">
        <title>The draft genome of Mesorhizobium sp. 6GN-30.</title>
        <authorList>
            <person name="Liu L."/>
            <person name="Li L."/>
            <person name="Wang T."/>
            <person name="Zhang X."/>
            <person name="Liang L."/>
        </authorList>
    </citation>
    <scope>NUCLEOTIDE SEQUENCE [LARGE SCALE GENOMIC DNA]</scope>
    <source>
        <strain evidence="4 5">6GN30</strain>
    </source>
</reference>
<dbReference type="InterPro" id="IPR002656">
    <property type="entry name" value="Acyl_transf_3_dom"/>
</dbReference>
<feature type="domain" description="Acyltransferase 3" evidence="2">
    <location>
        <begin position="21"/>
        <end position="341"/>
    </location>
</feature>
<dbReference type="GO" id="GO:0016747">
    <property type="term" value="F:acyltransferase activity, transferring groups other than amino-acyl groups"/>
    <property type="evidence" value="ECO:0007669"/>
    <property type="project" value="InterPro"/>
</dbReference>
<accession>A0A2P7S077</accession>
<feature type="transmembrane region" description="Helical" evidence="1">
    <location>
        <begin position="237"/>
        <end position="253"/>
    </location>
</feature>
<dbReference type="GO" id="GO:0009103">
    <property type="term" value="P:lipopolysaccharide biosynthetic process"/>
    <property type="evidence" value="ECO:0007669"/>
    <property type="project" value="TreeGrafter"/>
</dbReference>
<dbReference type="GO" id="GO:0016020">
    <property type="term" value="C:membrane"/>
    <property type="evidence" value="ECO:0007669"/>
    <property type="project" value="TreeGrafter"/>
</dbReference>
<evidence type="ECO:0000313" key="4">
    <source>
        <dbReference type="EMBL" id="PSJ55843.1"/>
    </source>
</evidence>
<keyword evidence="1" id="KW-0812">Transmembrane</keyword>
<organism evidence="4 5">
    <name type="scientific">Kumtagia ephedrae</name>
    <dbReference type="NCBI Taxonomy" id="2116701"/>
    <lineage>
        <taxon>Bacteria</taxon>
        <taxon>Pseudomonadati</taxon>
        <taxon>Pseudomonadota</taxon>
        <taxon>Alphaproteobacteria</taxon>
        <taxon>Hyphomicrobiales</taxon>
        <taxon>Phyllobacteriaceae</taxon>
        <taxon>Kumtagia</taxon>
    </lineage>
</organism>
<proteinExistence type="predicted"/>
<feature type="transmembrane region" description="Helical" evidence="1">
    <location>
        <begin position="151"/>
        <end position="171"/>
    </location>
</feature>
<feature type="transmembrane region" description="Helical" evidence="1">
    <location>
        <begin position="21"/>
        <end position="41"/>
    </location>
</feature>
<protein>
    <submittedName>
        <fullName evidence="4">Acyltransferase</fullName>
    </submittedName>
</protein>
<dbReference type="OrthoDB" id="9796461at2"/>
<gene>
    <name evidence="4" type="ORF">C7I84_22280</name>
</gene>
<dbReference type="Proteomes" id="UP000241229">
    <property type="component" value="Unassembled WGS sequence"/>
</dbReference>
<dbReference type="RefSeq" id="WP_106774422.1">
    <property type="nucleotide sequence ID" value="NZ_PXYK01000025.1"/>
</dbReference>
<dbReference type="PANTHER" id="PTHR23028:SF53">
    <property type="entry name" value="ACYL_TRANSF_3 DOMAIN-CONTAINING PROTEIN"/>
    <property type="match status" value="1"/>
</dbReference>
<feature type="transmembrane region" description="Helical" evidence="1">
    <location>
        <begin position="259"/>
        <end position="277"/>
    </location>
</feature>
<feature type="transmembrane region" description="Helical" evidence="1">
    <location>
        <begin position="88"/>
        <end position="107"/>
    </location>
</feature>
<keyword evidence="4" id="KW-0012">Acyltransferase</keyword>
<name>A0A2P7S077_9HYPH</name>
<evidence type="ECO:0000259" key="2">
    <source>
        <dbReference type="Pfam" id="PF01757"/>
    </source>
</evidence>
<feature type="domain" description="SGNH" evidence="3">
    <location>
        <begin position="427"/>
        <end position="667"/>
    </location>
</feature>
<keyword evidence="1" id="KW-1133">Transmembrane helix</keyword>
<evidence type="ECO:0000256" key="1">
    <source>
        <dbReference type="SAM" id="Phobius"/>
    </source>
</evidence>
<feature type="transmembrane region" description="Helical" evidence="1">
    <location>
        <begin position="178"/>
        <end position="197"/>
    </location>
</feature>
<evidence type="ECO:0000259" key="3">
    <source>
        <dbReference type="Pfam" id="PF19040"/>
    </source>
</evidence>
<feature type="transmembrane region" description="Helical" evidence="1">
    <location>
        <begin position="284"/>
        <end position="304"/>
    </location>
</feature>
<dbReference type="InterPro" id="IPR043968">
    <property type="entry name" value="SGNH"/>
</dbReference>
<keyword evidence="1" id="KW-0472">Membrane</keyword>